<evidence type="ECO:0000313" key="4">
    <source>
        <dbReference type="Proteomes" id="UP001271723"/>
    </source>
</evidence>
<sequence>MAADGGGEVTVRGPRRRRWRATLAGALAVGVLVGLAAAVPAEADNPAVGYPVYTGSADPVPELPAGFTVRRTMRAQYDADRRAGNGTDFWMDRMLAREGEDPAGDWLFTRGRAVFMKEHDPAPLGFGGKVAYWESIDNRSAYTVDLVVDGERLTLREDVDSRTQTPSHWRSTFTHAATGLKVVQTKFITDANVAVTNLALSHTGTGSRALTLRASSPYTATPEGRELTGTVAARNNLTTVFPRLSGDGFAPEGGTLTRTLTVRAGRTVTAKVQLGFVTEEITDSRPAYDAVREASPKAAFRTHVQAYNRWWAENLPFMDLPDDNIEKTLYYRWWLLRYNYLDADIPGGDYQFPTSMEGVLGYNNAIALTVGMFVDDLKYLRDPSYSYGPWVSAGEVSKSGKYSDNPGDPENWSNSYTQYISEAAWRSYQVHGGPDGIPRNLARYAEKDVKGQLAAYDHDGNGLIEYDWGAMTGNDADAVSFDWKPGNLDRAESAYVYSNALAAARAYDLLGEDAKAGELRGIAQRVKDAVLEHLWDPDDKLLKHRHVASDSLVPWKEINNYYPYSVGLMPTPDEDPQYVEALRLWADAKQYPVFPFFTANQADKAEAAEQGHPGSNNFSVINSTVTFRFLSSVLRKYPNRYIDRTWYKKLLSWNAWAHYVDGDNRWPDQNEFWADGSADPQKIGYRSWIHHTILGTTNWTVIEDAMGFRPRDDRRIELSPIDVDWPHFAVTDINYRGTDVAVIWDEPGDGKRPYGRQVPEGYSLYLDGRLALTADRLTRLVYDPVTRRVTFPDGGGAKARTTGLRTTVAAPQDVAYGRKDRVTDLFAKAGRDLTGTATDNLAAGADARASHAAEGRGVAGAVDGFTVNEPHWGARGSGNDEDWYEVDFGRARDVDDVRLYFAADKRPGGYTEPALYTVRYEDGDGRWRDVSRPAKTPVNPRANLNEVRFKKVTTRKLRVLMRHRDGHTSGLKEFQAFDTGVWPPASRNHAPYVEAWRDTTYSRPGQVRLTGIVEDDGLPEGKLSAGWRATDGPDGGTVILDDPTAPTTVARFTAAGTYTLELTATDGTSTTSKKVVVEAEGLSGGQVNVAPFATPTASHTSGWESVAAINDGREPASSSDAPRWGSWPQKGTQWVQYTWADPVRVDGSDLYFFRDAQPGAGDGVGVPASWVVEYRDGDTWREVASPSGYGTAEDGYNRTTFTPVTTTAVRARLTGHPNLALGVQEWKVYAETPEAVREVHVPTPRGTVPELPGEVTLVYGDGTTARSPVVWPALTDEQVAEGGTSVRVTGIAERAARPVTATVWVRRTDAVEITSIAEERVATRTGRAPALPSTVVATYNDGSKDSRAEVTWDPVEPERYAEPGTFEVTGTVAGTTYRATATVTVTEPTAPPPAPARSP</sequence>
<dbReference type="Pfam" id="PF22422">
    <property type="entry name" value="MGH1-like_GH"/>
    <property type="match status" value="1"/>
</dbReference>
<name>A0ABU4L659_9ACTN</name>
<keyword evidence="1" id="KW-0812">Transmembrane</keyword>
<protein>
    <submittedName>
        <fullName evidence="3">Ig-like domain-containing protein</fullName>
    </submittedName>
</protein>
<dbReference type="SUPFAM" id="SSF48208">
    <property type="entry name" value="Six-hairpin glycosidases"/>
    <property type="match status" value="1"/>
</dbReference>
<dbReference type="InterPro" id="IPR000421">
    <property type="entry name" value="FA58C"/>
</dbReference>
<accession>A0ABU4L659</accession>
<dbReference type="Gene3D" id="2.60.40.10">
    <property type="entry name" value="Immunoglobulins"/>
    <property type="match status" value="1"/>
</dbReference>
<dbReference type="InterPro" id="IPR013783">
    <property type="entry name" value="Ig-like_fold"/>
</dbReference>
<evidence type="ECO:0000313" key="3">
    <source>
        <dbReference type="EMBL" id="MDX2910770.1"/>
    </source>
</evidence>
<dbReference type="InterPro" id="IPR008928">
    <property type="entry name" value="6-hairpin_glycosidase_sf"/>
</dbReference>
<dbReference type="SUPFAM" id="SSF49299">
    <property type="entry name" value="PKD domain"/>
    <property type="match status" value="1"/>
</dbReference>
<dbReference type="RefSeq" id="WP_267299127.1">
    <property type="nucleotide sequence ID" value="NZ_JAGJBZ010000001.1"/>
</dbReference>
<keyword evidence="1" id="KW-0472">Membrane</keyword>
<dbReference type="EMBL" id="JARAVY010000007">
    <property type="protein sequence ID" value="MDX2910770.1"/>
    <property type="molecule type" value="Genomic_DNA"/>
</dbReference>
<reference evidence="3 4" key="1">
    <citation type="journal article" date="2023" name="Microb. Genom.">
        <title>Mesoterricola silvestris gen. nov., sp. nov., Mesoterricola sediminis sp. nov., Geothrix oryzae sp. nov., Geothrix edaphica sp. nov., Geothrix rubra sp. nov., and Geothrix limicola sp. nov., six novel members of Acidobacteriota isolated from soils.</title>
        <authorList>
            <person name="Weisberg A.J."/>
            <person name="Pearce E."/>
            <person name="Kramer C.G."/>
            <person name="Chang J.H."/>
            <person name="Clarke C.R."/>
        </authorList>
    </citation>
    <scope>NUCLEOTIDE SEQUENCE [LARGE SCALE GENOMIC DNA]</scope>
    <source>
        <strain evidence="3 4">NRRL_B-2795</strain>
    </source>
</reference>
<dbReference type="SUPFAM" id="SSF49785">
    <property type="entry name" value="Galactose-binding domain-like"/>
    <property type="match status" value="1"/>
</dbReference>
<gene>
    <name evidence="3" type="ORF">PV517_18950</name>
</gene>
<dbReference type="PROSITE" id="PS50022">
    <property type="entry name" value="FA58C_3"/>
    <property type="match status" value="1"/>
</dbReference>
<dbReference type="Proteomes" id="UP001271723">
    <property type="component" value="Unassembled WGS sequence"/>
</dbReference>
<proteinExistence type="predicted"/>
<dbReference type="InterPro" id="IPR011081">
    <property type="entry name" value="Big_4"/>
</dbReference>
<feature type="domain" description="F5/8 type C" evidence="2">
    <location>
        <begin position="829"/>
        <end position="979"/>
    </location>
</feature>
<keyword evidence="1" id="KW-1133">Transmembrane helix</keyword>
<dbReference type="InterPro" id="IPR035986">
    <property type="entry name" value="PKD_dom_sf"/>
</dbReference>
<keyword evidence="4" id="KW-1185">Reference proteome</keyword>
<evidence type="ECO:0000256" key="1">
    <source>
        <dbReference type="SAM" id="Phobius"/>
    </source>
</evidence>
<comment type="caution">
    <text evidence="3">The sequence shown here is derived from an EMBL/GenBank/DDBJ whole genome shotgun (WGS) entry which is preliminary data.</text>
</comment>
<dbReference type="InterPro" id="IPR012341">
    <property type="entry name" value="6hp_glycosidase-like_sf"/>
</dbReference>
<evidence type="ECO:0000259" key="2">
    <source>
        <dbReference type="PROSITE" id="PS50022"/>
    </source>
</evidence>
<dbReference type="InterPro" id="IPR008979">
    <property type="entry name" value="Galactose-bd-like_sf"/>
</dbReference>
<dbReference type="Pfam" id="PF22633">
    <property type="entry name" value="F5_F8_type_C_2"/>
    <property type="match status" value="1"/>
</dbReference>
<feature type="transmembrane region" description="Helical" evidence="1">
    <location>
        <begin position="21"/>
        <end position="41"/>
    </location>
</feature>
<dbReference type="Gene3D" id="2.60.120.260">
    <property type="entry name" value="Galactose-binding domain-like"/>
    <property type="match status" value="2"/>
</dbReference>
<dbReference type="Pfam" id="PF07532">
    <property type="entry name" value="Big_4"/>
    <property type="match status" value="2"/>
</dbReference>
<organism evidence="3 4">
    <name type="scientific">Streptomyces griseiscabiei</name>
    <dbReference type="NCBI Taxonomy" id="2993540"/>
    <lineage>
        <taxon>Bacteria</taxon>
        <taxon>Bacillati</taxon>
        <taxon>Actinomycetota</taxon>
        <taxon>Actinomycetes</taxon>
        <taxon>Kitasatosporales</taxon>
        <taxon>Streptomycetaceae</taxon>
        <taxon>Streptomyces</taxon>
    </lineage>
</organism>
<dbReference type="InterPro" id="IPR054491">
    <property type="entry name" value="MGH1-like_GH"/>
</dbReference>
<dbReference type="Gene3D" id="1.50.10.10">
    <property type="match status" value="1"/>
</dbReference>